<dbReference type="Pfam" id="PF02278">
    <property type="entry name" value="Lyase_8"/>
    <property type="match status" value="1"/>
</dbReference>
<name>A0A423U2Y7_PENVA</name>
<dbReference type="PANTHER" id="PTHR38481:SF1">
    <property type="entry name" value="HYALURONATE LYASE"/>
    <property type="match status" value="1"/>
</dbReference>
<protein>
    <submittedName>
        <fullName evidence="3">Protein containing Polysaccharide lyase family 8, central</fullName>
    </submittedName>
</protein>
<dbReference type="GO" id="GO:0005975">
    <property type="term" value="P:carbohydrate metabolic process"/>
    <property type="evidence" value="ECO:0007669"/>
    <property type="project" value="InterPro"/>
</dbReference>
<dbReference type="PANTHER" id="PTHR38481">
    <property type="entry name" value="HYALURONATE LYASE"/>
    <property type="match status" value="1"/>
</dbReference>
<dbReference type="OrthoDB" id="10024976at2759"/>
<evidence type="ECO:0000259" key="2">
    <source>
        <dbReference type="Pfam" id="PF02278"/>
    </source>
</evidence>
<evidence type="ECO:0000256" key="1">
    <source>
        <dbReference type="ARBA" id="ARBA00006699"/>
    </source>
</evidence>
<dbReference type="SUPFAM" id="SSF48230">
    <property type="entry name" value="Chondroitin AC/alginate lyase"/>
    <property type="match status" value="1"/>
</dbReference>
<evidence type="ECO:0000313" key="3">
    <source>
        <dbReference type="EMBL" id="ROT83083.1"/>
    </source>
</evidence>
<dbReference type="Gene3D" id="2.70.98.10">
    <property type="match status" value="1"/>
</dbReference>
<dbReference type="SUPFAM" id="SSF74650">
    <property type="entry name" value="Galactose mutarotase-like"/>
    <property type="match status" value="1"/>
</dbReference>
<comment type="caution">
    <text evidence="3">The sequence shown here is derived from an EMBL/GenBank/DDBJ whole genome shotgun (WGS) entry which is preliminary data.</text>
</comment>
<reference evidence="3 4" key="2">
    <citation type="submission" date="2019-01" db="EMBL/GenBank/DDBJ databases">
        <title>The decoding of complex shrimp genome reveals the adaptation for benthos swimmer, frequently molting mechanism and breeding impact on genome.</title>
        <authorList>
            <person name="Sun Y."/>
            <person name="Gao Y."/>
            <person name="Yu Y."/>
        </authorList>
    </citation>
    <scope>NUCLEOTIDE SEQUENCE [LARGE SCALE GENOMIC DNA]</scope>
    <source>
        <tissue evidence="3">Muscle</tissue>
    </source>
</reference>
<accession>A0A423U2Y7</accession>
<dbReference type="GO" id="GO:0030246">
    <property type="term" value="F:carbohydrate binding"/>
    <property type="evidence" value="ECO:0007669"/>
    <property type="project" value="InterPro"/>
</dbReference>
<keyword evidence="4" id="KW-1185">Reference proteome</keyword>
<dbReference type="GO" id="GO:0005576">
    <property type="term" value="C:extracellular region"/>
    <property type="evidence" value="ECO:0007669"/>
    <property type="project" value="InterPro"/>
</dbReference>
<proteinExistence type="inferred from homology"/>
<dbReference type="Gene3D" id="1.50.10.100">
    <property type="entry name" value="Chondroitin AC/alginate lyase"/>
    <property type="match status" value="1"/>
</dbReference>
<dbReference type="InterPro" id="IPR014718">
    <property type="entry name" value="GH-type_carb-bd"/>
</dbReference>
<evidence type="ECO:0000313" key="4">
    <source>
        <dbReference type="Proteomes" id="UP000283509"/>
    </source>
</evidence>
<reference evidence="3 4" key="1">
    <citation type="submission" date="2018-04" db="EMBL/GenBank/DDBJ databases">
        <authorList>
            <person name="Zhang X."/>
            <person name="Yuan J."/>
            <person name="Li F."/>
            <person name="Xiang J."/>
        </authorList>
    </citation>
    <scope>NUCLEOTIDE SEQUENCE [LARGE SCALE GENOMIC DNA]</scope>
    <source>
        <tissue evidence="3">Muscle</tissue>
    </source>
</reference>
<dbReference type="InterPro" id="IPR038970">
    <property type="entry name" value="Lyase_8"/>
</dbReference>
<sequence>MGATLARDLLSQELMTDYLDRYWVNTPAGPVWDTQEHSEQMSGGNLAPRAMLGEVEGLLRGTYAEVHKEVQEAMFIDLALRQPYDENGFRPDGCLHQHNILGDRATGDGYLEHNLGNIYNSAYGRELLVHTSNLFSWYTGTSMDFENATIEGLFGAYLECQQWLFRGHTSEPTTCGRHLTDGEIATRNGTGGAILAAGRNLLKLGRHVEEVESVLHRYDNVVPDAEHALVGNKFFFNSDLTVHQRREYMASVRVLSNRTSRPESWPPSQNGDGYFQGDGFMTILIDGEEYGKPKKEVFLVYDWARVPGVTNLYTTDIPQYHTGAYWSGHFFNDAKFAGGVSDGEVGVTAMVCRRPYVALRSVKSWFFFDDVIVALGTGISLGVDDTTGESVITTLAQLAFEGSYVIGTSNGEEITADFGSNVESQPAFLHHRNIGYVFMNGNETLFTMADSRVHGEDAIDIFSAWLDHGSTPEDATHSYVVLPSFDLEQTRLFAANPHVKVISQGRDLHAVCHEPSKVSR</sequence>
<dbReference type="InterPro" id="IPR011013">
    <property type="entry name" value="Gal_mutarotase_sf_dom"/>
</dbReference>
<dbReference type="EMBL" id="QCYY01000742">
    <property type="protein sequence ID" value="ROT83083.1"/>
    <property type="molecule type" value="Genomic_DNA"/>
</dbReference>
<dbReference type="GO" id="GO:0016837">
    <property type="term" value="F:carbon-oxygen lyase activity, acting on polysaccharides"/>
    <property type="evidence" value="ECO:0007669"/>
    <property type="project" value="UniProtKB-ARBA"/>
</dbReference>
<organism evidence="3 4">
    <name type="scientific">Penaeus vannamei</name>
    <name type="common">Whiteleg shrimp</name>
    <name type="synonym">Litopenaeus vannamei</name>
    <dbReference type="NCBI Taxonomy" id="6689"/>
    <lineage>
        <taxon>Eukaryota</taxon>
        <taxon>Metazoa</taxon>
        <taxon>Ecdysozoa</taxon>
        <taxon>Arthropoda</taxon>
        <taxon>Crustacea</taxon>
        <taxon>Multicrustacea</taxon>
        <taxon>Malacostraca</taxon>
        <taxon>Eumalacostraca</taxon>
        <taxon>Eucarida</taxon>
        <taxon>Decapoda</taxon>
        <taxon>Dendrobranchiata</taxon>
        <taxon>Penaeoidea</taxon>
        <taxon>Penaeidae</taxon>
        <taxon>Penaeus</taxon>
    </lineage>
</organism>
<keyword evidence="3" id="KW-0456">Lyase</keyword>
<feature type="domain" description="Polysaccharide lyase family 8 central" evidence="2">
    <location>
        <begin position="232"/>
        <end position="485"/>
    </location>
</feature>
<dbReference type="Proteomes" id="UP000283509">
    <property type="component" value="Unassembled WGS sequence"/>
</dbReference>
<dbReference type="InterPro" id="IPR008929">
    <property type="entry name" value="Chondroitin_lyas"/>
</dbReference>
<dbReference type="InterPro" id="IPR003159">
    <property type="entry name" value="Lyase_8_central_dom"/>
</dbReference>
<comment type="similarity">
    <text evidence="1">Belongs to the polysaccharide lyase 8 family.</text>
</comment>
<gene>
    <name evidence="3" type="ORF">C7M84_023750</name>
</gene>
<dbReference type="AlphaFoldDB" id="A0A423U2Y7"/>